<feature type="domain" description="SLH" evidence="4">
    <location>
        <begin position="610"/>
        <end position="669"/>
    </location>
</feature>
<evidence type="ECO:0000256" key="2">
    <source>
        <dbReference type="ARBA" id="ARBA00022801"/>
    </source>
</evidence>
<dbReference type="Gene3D" id="2.60.40.2180">
    <property type="match status" value="1"/>
</dbReference>
<keyword evidence="6" id="KW-1185">Reference proteome</keyword>
<dbReference type="InterPro" id="IPR029058">
    <property type="entry name" value="AB_hydrolase_fold"/>
</dbReference>
<evidence type="ECO:0000256" key="3">
    <source>
        <dbReference type="SAM" id="MobiDB-lite"/>
    </source>
</evidence>
<keyword evidence="2" id="KW-0378">Hydrolase</keyword>
<dbReference type="Pfam" id="PF18435">
    <property type="entry name" value="EstA_Ig_like"/>
    <property type="match status" value="1"/>
</dbReference>
<evidence type="ECO:0000313" key="5">
    <source>
        <dbReference type="EMBL" id="MFD2412869.1"/>
    </source>
</evidence>
<dbReference type="InterPro" id="IPR050955">
    <property type="entry name" value="Plant_Biomass_Hydrol_Est"/>
</dbReference>
<evidence type="ECO:0000256" key="1">
    <source>
        <dbReference type="ARBA" id="ARBA00022729"/>
    </source>
</evidence>
<dbReference type="InterPro" id="IPR041172">
    <property type="entry name" value="EstA_Ig-like_N"/>
</dbReference>
<sequence length="794" mass="85933">MDTVTVNGASVEIANNTYTLKNVNTDDKVIHVTFKPDPAATLLNFIVYNDNFATGEFTTAVIIDLGAGNEAVGADLSSNLFTVSARNTLLNGNLAYQGTRTVNRVYVNDEPRPRGYKGVNQNSPDYQAELTKGRYIVVELEFWTLTGGQSTLEASKSTVQNYNIVSSGDIKLDGKAAIVKSSFAQSGTVNEIIDKFEVGPKIDKAEAMQYGLYIHKDDNGVPVEGLPLYIYAHGSTRGGTQDGDTFAPIRSANGATALMKKMEKNAKYASHIIALRAQNNVQATPATLKAYIDDLVSKGLVDPNRIYMAGFSMGSAYTNTFLTTYPDLLAAAAPMSFPPSINAKQAETLKNFAYWSFVNTTDSSTIKTGAETYIANIMPLLENARHTFIDRNEIFVWPYDQWTKAEAPVNGTNWIPSGHEMEASVLWNNISGYTDTVSNVGSKKEWSLKPTAQSSKLPTWNNDYTDVFDWMFAQRKTSVPGASGGSTGNTGNTSTSNTGNTSTGTVTGSLKPTYTVITPKDKPAVTDKNGNTTLPGGGEIATKGGTKIKVPEGTTIDSKGKVTLPAGKSAEVTLHGGASAGLDKGMSLNIHEGTEFVFDDDTPLGFLVVSGNPFRDVNMDDWFYSYVNSAYTYGLFNGTTSTTFSPGTSMTRAMYVQVLANLENVNRSGYTNSRFSDVTDGQWYTAAVEWAAESGIVNGINADLFEPNSPMTREQMLVMLYNYMKYKGYEIPESQSKSFADESQISSWALKAVQAQQGIGIVSGKPGNFFAPQATATRAEVAAIFIKFIEYLAK</sequence>
<gene>
    <name evidence="5" type="ORF">ACFSX3_23595</name>
</gene>
<feature type="domain" description="SLH" evidence="4">
    <location>
        <begin position="671"/>
        <end position="734"/>
    </location>
</feature>
<proteinExistence type="predicted"/>
<evidence type="ECO:0000313" key="6">
    <source>
        <dbReference type="Proteomes" id="UP001597448"/>
    </source>
</evidence>
<accession>A0ABW5FCX9</accession>
<organism evidence="5 6">
    <name type="scientific">Paenibacillus rhizoplanae</name>
    <dbReference type="NCBI Taxonomy" id="1917181"/>
    <lineage>
        <taxon>Bacteria</taxon>
        <taxon>Bacillati</taxon>
        <taxon>Bacillota</taxon>
        <taxon>Bacilli</taxon>
        <taxon>Bacillales</taxon>
        <taxon>Paenibacillaceae</taxon>
        <taxon>Paenibacillus</taxon>
    </lineage>
</organism>
<protein>
    <submittedName>
        <fullName evidence="5">S-layer homology domain-containing protein</fullName>
    </submittedName>
</protein>
<feature type="region of interest" description="Disordered" evidence="3">
    <location>
        <begin position="478"/>
        <end position="545"/>
    </location>
</feature>
<dbReference type="Gene3D" id="3.40.50.1820">
    <property type="entry name" value="alpha/beta hydrolase"/>
    <property type="match status" value="1"/>
</dbReference>
<keyword evidence="1" id="KW-0732">Signal</keyword>
<dbReference type="Proteomes" id="UP001597448">
    <property type="component" value="Unassembled WGS sequence"/>
</dbReference>
<dbReference type="PANTHER" id="PTHR43037:SF5">
    <property type="entry name" value="FERULOYL ESTERASE"/>
    <property type="match status" value="1"/>
</dbReference>
<name>A0ABW5FCX9_9BACL</name>
<feature type="domain" description="SLH" evidence="4">
    <location>
        <begin position="736"/>
        <end position="794"/>
    </location>
</feature>
<dbReference type="Pfam" id="PF00395">
    <property type="entry name" value="SLH"/>
    <property type="match status" value="3"/>
</dbReference>
<comment type="caution">
    <text evidence="5">The sequence shown here is derived from an EMBL/GenBank/DDBJ whole genome shotgun (WGS) entry which is preliminary data.</text>
</comment>
<dbReference type="SUPFAM" id="SSF53474">
    <property type="entry name" value="alpha/beta-Hydrolases"/>
    <property type="match status" value="2"/>
</dbReference>
<dbReference type="PANTHER" id="PTHR43037">
    <property type="entry name" value="UNNAMED PRODUCT-RELATED"/>
    <property type="match status" value="1"/>
</dbReference>
<feature type="compositionally biased region" description="Low complexity" evidence="3">
    <location>
        <begin position="489"/>
        <end position="509"/>
    </location>
</feature>
<dbReference type="PROSITE" id="PS51272">
    <property type="entry name" value="SLH"/>
    <property type="match status" value="3"/>
</dbReference>
<dbReference type="RefSeq" id="WP_379313336.1">
    <property type="nucleotide sequence ID" value="NZ_JBHUKY010000054.1"/>
</dbReference>
<evidence type="ECO:0000259" key="4">
    <source>
        <dbReference type="PROSITE" id="PS51272"/>
    </source>
</evidence>
<dbReference type="EMBL" id="JBHUKY010000054">
    <property type="protein sequence ID" value="MFD2412869.1"/>
    <property type="molecule type" value="Genomic_DNA"/>
</dbReference>
<dbReference type="InterPro" id="IPR001119">
    <property type="entry name" value="SLH_dom"/>
</dbReference>
<reference evidence="6" key="1">
    <citation type="journal article" date="2019" name="Int. J. Syst. Evol. Microbiol.">
        <title>The Global Catalogue of Microorganisms (GCM) 10K type strain sequencing project: providing services to taxonomists for standard genome sequencing and annotation.</title>
        <authorList>
            <consortium name="The Broad Institute Genomics Platform"/>
            <consortium name="The Broad Institute Genome Sequencing Center for Infectious Disease"/>
            <person name="Wu L."/>
            <person name="Ma J."/>
        </authorList>
    </citation>
    <scope>NUCLEOTIDE SEQUENCE [LARGE SCALE GENOMIC DNA]</scope>
    <source>
        <strain evidence="6">CCM 8725</strain>
    </source>
</reference>